<feature type="transmembrane region" description="Helical" evidence="6">
    <location>
        <begin position="441"/>
        <end position="461"/>
    </location>
</feature>
<dbReference type="InterPro" id="IPR049453">
    <property type="entry name" value="Memb_transporter_dom"/>
</dbReference>
<dbReference type="EMBL" id="KZ989651">
    <property type="protein sequence ID" value="RKP25699.1"/>
    <property type="molecule type" value="Genomic_DNA"/>
</dbReference>
<evidence type="ECO:0000313" key="9">
    <source>
        <dbReference type="EMBL" id="RKP25699.1"/>
    </source>
</evidence>
<dbReference type="PANTHER" id="PTHR47804">
    <property type="entry name" value="60S RIBOSOMAL PROTEIN L19"/>
    <property type="match status" value="1"/>
</dbReference>
<feature type="domain" description="Integral membrane bound transporter" evidence="8">
    <location>
        <begin position="937"/>
        <end position="1064"/>
    </location>
</feature>
<feature type="region of interest" description="Disordered" evidence="5">
    <location>
        <begin position="68"/>
        <end position="98"/>
    </location>
</feature>
<feature type="compositionally biased region" description="Polar residues" evidence="5">
    <location>
        <begin position="1"/>
        <end position="10"/>
    </location>
</feature>
<feature type="region of interest" description="Disordered" evidence="5">
    <location>
        <begin position="640"/>
        <end position="683"/>
    </location>
</feature>
<evidence type="ECO:0000259" key="7">
    <source>
        <dbReference type="Pfam" id="PF10334"/>
    </source>
</evidence>
<evidence type="ECO:0000256" key="2">
    <source>
        <dbReference type="ARBA" id="ARBA00022692"/>
    </source>
</evidence>
<feature type="transmembrane region" description="Helical" evidence="6">
    <location>
        <begin position="992"/>
        <end position="1010"/>
    </location>
</feature>
<dbReference type="PANTHER" id="PTHR47804:SF1">
    <property type="entry name" value="DUF2421 DOMAIN-CONTAINING PROTEIN"/>
    <property type="match status" value="1"/>
</dbReference>
<feature type="transmembrane region" description="Helical" evidence="6">
    <location>
        <begin position="406"/>
        <end position="429"/>
    </location>
</feature>
<sequence length="1357" mass="149741">MLSKSNCDDSSQSRRKRSVAVSECSLPVADASSDSPPRAGSDSLDDAALLQSVPLSNITRQHAEYDGDQPVLSTSMPGHSFLSRSAGGRADDSFSGQSASRMINRVHSDIGKRHNGSARDQSGEAGVQQNGHGRNVGNVPGEHAYSRTSSYFPVMPQYGHNHAGSTSAPRLSHKDSAGSAGWRRLRRYIMHPQPNWAHLSPASVLPPLPLPMTPGHFSASPTSFDSNHRYMSNPFGPGMMDWRGDLDPIVHVVLDDGTIRQRRMTSRSFSEPDTPLPLQQGIDANMATSASSVSQSESEAEHPSSSLPANKHYHGIPGSASEQQSGMTASRWYDWPVSMMNRVGSHRIPLKHRRTLKAAFAYFVGSLATFWEVPFEWIGGQSTHLAALSIFFFNPARTRGALLESILFGLIGMVYGCLITSAVALLVVYLNVHDHTTMSKWAGVVGVGGIGTFGVAAAKAWLKRPSAYTAGSVASLTMYVGLARILADEPHVKHIDWDALIGPQLAFLAGILISLVVNYTLWTQKASDDLRNDVASTLQSFNGLLKILVKTFLLDGDAPVDALPAALAAHRQSFASLKKSLHEAQLEPADPIWPQLPAYAALIDSLNILTQNISSLSSCVGLQREMLVQQRLSKVVATFARKKKQARRSGPPSNDAPHNATATPGDSNKGKQPAGTGHCSGSTASYSSATAQLGAQGEEELRIFLEGIGPVMRALSYTCKRTMTQMHRSITTGVLVDTGRLQSNLALALVHFNREKSIALRNLYVLFGRKRAWAQIKAGATHSTDDGLSMPFAPSLENGEGDAVSESVFPVYFFLFSLQYFAQQLEKVIEQFNQLQMARKHSWWAAIKERIKSNWPMKLLFDIGNDAGAEVVWQRFDPKSIQDTLHSPRPRTTLQRFSLSLVKLGDRLKQFKMRYAIKSALFAMLLIAPAFMDDWREVYQNYRGEWSVISMAVVMTPTVGGSNVVGIYRIIGTVCGSLVAYLAYTLFPGSRTILPCVAFLFALPCFHLIMHSSYPRVGQVSCMTFTTVLMSQYAVYEDDELEIRDVALTRALMVTVGSVVGLLATLYVWPYEARVELRRGLCDFFINLNLLYHKMISLYSKSWREEEFGVDETPSAYTEDTPLLSTTKQLSETDRLARSYQQFLALELLLQLKLLRLQDLLALTRNEPRFKGPFPVAAYGRLLGHCQALIDHMLTLRMAITDVNWVQQVRKKFIQPVQKERRQMIGAIELYMYSVAAALLLKMPMPAYLPPVAETWHALMARVRQLPEMRATITLPSSRAAPSTKEQAGAGDHDQAASLQSSIDQWHMEDERYILYFAYVLVTGDVVRELEGVGACLRDLYGVMGGSQAQFEACFEA</sequence>
<evidence type="ECO:0000256" key="4">
    <source>
        <dbReference type="ARBA" id="ARBA00023136"/>
    </source>
</evidence>
<feature type="region of interest" description="Disordered" evidence="5">
    <location>
        <begin position="111"/>
        <end position="145"/>
    </location>
</feature>
<organism evidence="9 10">
    <name type="scientific">Syncephalis pseudoplumigaleata</name>
    <dbReference type="NCBI Taxonomy" id="1712513"/>
    <lineage>
        <taxon>Eukaryota</taxon>
        <taxon>Fungi</taxon>
        <taxon>Fungi incertae sedis</taxon>
        <taxon>Zoopagomycota</taxon>
        <taxon>Zoopagomycotina</taxon>
        <taxon>Zoopagomycetes</taxon>
        <taxon>Zoopagales</taxon>
        <taxon>Piptocephalidaceae</taxon>
        <taxon>Syncephalis</taxon>
    </lineage>
</organism>
<feature type="transmembrane region" description="Helical" evidence="6">
    <location>
        <begin position="499"/>
        <end position="521"/>
    </location>
</feature>
<feature type="compositionally biased region" description="Low complexity" evidence="5">
    <location>
        <begin position="287"/>
        <end position="297"/>
    </location>
</feature>
<keyword evidence="10" id="KW-1185">Reference proteome</keyword>
<dbReference type="OrthoDB" id="68611at2759"/>
<dbReference type="InterPro" id="IPR018820">
    <property type="entry name" value="BRE4-related_DUF2421"/>
</dbReference>
<feature type="transmembrane region" description="Helical" evidence="6">
    <location>
        <begin position="1047"/>
        <end position="1069"/>
    </location>
</feature>
<feature type="transmembrane region" description="Helical" evidence="6">
    <location>
        <begin position="915"/>
        <end position="932"/>
    </location>
</feature>
<evidence type="ECO:0000256" key="1">
    <source>
        <dbReference type="ARBA" id="ARBA00004141"/>
    </source>
</evidence>
<evidence type="ECO:0000256" key="3">
    <source>
        <dbReference type="ARBA" id="ARBA00022989"/>
    </source>
</evidence>
<keyword evidence="3 6" id="KW-1133">Transmembrane helix</keyword>
<feature type="transmembrane region" description="Helical" evidence="6">
    <location>
        <begin position="967"/>
        <end position="986"/>
    </location>
</feature>
<feature type="compositionally biased region" description="Polar residues" evidence="5">
    <location>
        <begin position="1275"/>
        <end position="1286"/>
    </location>
</feature>
<dbReference type="GO" id="GO:0016020">
    <property type="term" value="C:membrane"/>
    <property type="evidence" value="ECO:0007669"/>
    <property type="project" value="UniProtKB-SubCell"/>
</dbReference>
<proteinExistence type="predicted"/>
<keyword evidence="4 6" id="KW-0472">Membrane</keyword>
<dbReference type="Proteomes" id="UP000278143">
    <property type="component" value="Unassembled WGS sequence"/>
</dbReference>
<feature type="domain" description="DUF2421" evidence="7">
    <location>
        <begin position="1138"/>
        <end position="1327"/>
    </location>
</feature>
<feature type="transmembrane region" description="Helical" evidence="6">
    <location>
        <begin position="1230"/>
        <end position="1249"/>
    </location>
</feature>
<evidence type="ECO:0000259" key="8">
    <source>
        <dbReference type="Pfam" id="PF13515"/>
    </source>
</evidence>
<accession>A0A4V1J1N7</accession>
<reference evidence="10" key="1">
    <citation type="journal article" date="2018" name="Nat. Microbiol.">
        <title>Leveraging single-cell genomics to expand the fungal tree of life.</title>
        <authorList>
            <person name="Ahrendt S.R."/>
            <person name="Quandt C.A."/>
            <person name="Ciobanu D."/>
            <person name="Clum A."/>
            <person name="Salamov A."/>
            <person name="Andreopoulos B."/>
            <person name="Cheng J.F."/>
            <person name="Woyke T."/>
            <person name="Pelin A."/>
            <person name="Henrissat B."/>
            <person name="Reynolds N.K."/>
            <person name="Benny G.L."/>
            <person name="Smith M.E."/>
            <person name="James T.Y."/>
            <person name="Grigoriev I.V."/>
        </authorList>
    </citation>
    <scope>NUCLEOTIDE SEQUENCE [LARGE SCALE GENOMIC DNA]</scope>
    <source>
        <strain evidence="10">Benny S71-1</strain>
    </source>
</reference>
<evidence type="ECO:0000256" key="5">
    <source>
        <dbReference type="SAM" id="MobiDB-lite"/>
    </source>
</evidence>
<evidence type="ECO:0000313" key="10">
    <source>
        <dbReference type="Proteomes" id="UP000278143"/>
    </source>
</evidence>
<protein>
    <submittedName>
        <fullName evidence="9">Uncharacterized protein</fullName>
    </submittedName>
</protein>
<evidence type="ECO:0000256" key="6">
    <source>
        <dbReference type="SAM" id="Phobius"/>
    </source>
</evidence>
<keyword evidence="2 6" id="KW-0812">Transmembrane</keyword>
<dbReference type="InterPro" id="IPR023244">
    <property type="entry name" value="Brefeldin_A-sensitivity_4"/>
</dbReference>
<dbReference type="Pfam" id="PF13515">
    <property type="entry name" value="FUSC_2"/>
    <property type="match status" value="1"/>
</dbReference>
<feature type="region of interest" description="Disordered" evidence="5">
    <location>
        <begin position="287"/>
        <end position="325"/>
    </location>
</feature>
<dbReference type="PRINTS" id="PR02047">
    <property type="entry name" value="BREFELDNASP4"/>
</dbReference>
<comment type="subcellular location">
    <subcellularLocation>
        <location evidence="1">Membrane</location>
        <topology evidence="1">Multi-pass membrane protein</topology>
    </subcellularLocation>
</comment>
<dbReference type="Pfam" id="PF10334">
    <property type="entry name" value="BRE4"/>
    <property type="match status" value="1"/>
</dbReference>
<feature type="region of interest" description="Disordered" evidence="5">
    <location>
        <begin position="1"/>
        <end position="48"/>
    </location>
</feature>
<name>A0A4V1J1N7_9FUNG</name>
<gene>
    <name evidence="9" type="ORF">SYNPS1DRAFT_28574</name>
</gene>
<dbReference type="InterPro" id="IPR052430">
    <property type="entry name" value="IVT-Associated"/>
</dbReference>
<feature type="region of interest" description="Disordered" evidence="5">
    <location>
        <begin position="1275"/>
        <end position="1294"/>
    </location>
</feature>